<keyword evidence="6" id="KW-0479">Metal-binding</keyword>
<keyword evidence="3" id="KW-0489">Methyltransferase</keyword>
<keyword evidence="4" id="KW-0808">Transferase</keyword>
<keyword evidence="7" id="KW-0862">Zinc</keyword>
<dbReference type="SMART" id="SM00468">
    <property type="entry name" value="PreSET"/>
    <property type="match status" value="1"/>
</dbReference>
<evidence type="ECO:0000256" key="5">
    <source>
        <dbReference type="ARBA" id="ARBA00022691"/>
    </source>
</evidence>
<dbReference type="PANTHER" id="PTHR46223">
    <property type="entry name" value="HISTONE-LYSINE N-METHYLTRANSFERASE SUV39H"/>
    <property type="match status" value="1"/>
</dbReference>
<dbReference type="AlphaFoldDB" id="A0A0D2QDQ9"/>
<evidence type="ECO:0000259" key="10">
    <source>
        <dbReference type="PROSITE" id="PS50868"/>
    </source>
</evidence>
<keyword evidence="5" id="KW-0949">S-adenosyl-L-methionine</keyword>
<feature type="compositionally biased region" description="Low complexity" evidence="8">
    <location>
        <begin position="183"/>
        <end position="214"/>
    </location>
</feature>
<dbReference type="Gene3D" id="2.170.270.10">
    <property type="entry name" value="SET domain"/>
    <property type="match status" value="1"/>
</dbReference>
<sequence>MSSEEVDELGISTTPRWRRSESPPDPWDLNDDQKGVDDWAFEIIGEEVDYDGNVLHEVRWNDWNRADGTKTTWAPVDDPDIDSSAYRKKQSRRRRTLAKESFAIDVPSTADVHNTETFLRHQAYNEKLLLSEKEQQPDWTTEMTKLISKHQEDIRAGHGASSLSSQPSVANPVRSRRESTRQLTETSLASSSTTAGRGASRAMSASSSATATTAVNKPLNQPTPSQTSPFEPFRNSSHRPKPTHQEIAQVPPSAKSKGKERAQDFESTPPPADYSPSPRKRVKRTARSASSDELSIIPSSSSFMVEASQPTNLRPTETPETKRQRLAKDWTTAAQKERAAAIFIVNTVDDEAIPPLEKSFVYLEREYRYARGITVPDSGFVTSCDCIQCGPHPANCGCQDDSDADEFAYTPSGLFRFNVPKNKEVIECNTNCACSVETCINSVSRRPREVSVEIFKTQGRGWGVRARVAVNRGKVLGIYTGLVIKREVSHALQGDLGAYSFDLDGDEMVDDSQLSQSMPGGKYSVDSRTQGNWTRFINHSCSPNLEIYLVVHDKPAGCGMPYIGFVANQHIPAQTEFTFDYHPEAAVKILADKNKKNKKKSKTPIPEDAVECLCGARNCRGIMN</sequence>
<dbReference type="STRING" id="945553.A0A0D2QDQ9"/>
<feature type="compositionally biased region" description="Polar residues" evidence="8">
    <location>
        <begin position="218"/>
        <end position="229"/>
    </location>
</feature>
<dbReference type="Pfam" id="PF00856">
    <property type="entry name" value="SET"/>
    <property type="match status" value="1"/>
</dbReference>
<dbReference type="EMBL" id="KN817518">
    <property type="protein sequence ID" value="KJA29700.1"/>
    <property type="molecule type" value="Genomic_DNA"/>
</dbReference>
<dbReference type="SUPFAM" id="SSF82199">
    <property type="entry name" value="SET domain"/>
    <property type="match status" value="1"/>
</dbReference>
<dbReference type="InterPro" id="IPR001214">
    <property type="entry name" value="SET_dom"/>
</dbReference>
<name>A0A0D2QDQ9_HYPSF</name>
<feature type="compositionally biased region" description="Low complexity" evidence="8">
    <location>
        <begin position="288"/>
        <end position="302"/>
    </location>
</feature>
<keyword evidence="2" id="KW-0158">Chromosome</keyword>
<dbReference type="PROSITE" id="PS50868">
    <property type="entry name" value="POST_SET"/>
    <property type="match status" value="1"/>
</dbReference>
<dbReference type="InterPro" id="IPR046341">
    <property type="entry name" value="SET_dom_sf"/>
</dbReference>
<organism evidence="11 12">
    <name type="scientific">Hypholoma sublateritium (strain FD-334 SS-4)</name>
    <dbReference type="NCBI Taxonomy" id="945553"/>
    <lineage>
        <taxon>Eukaryota</taxon>
        <taxon>Fungi</taxon>
        <taxon>Dikarya</taxon>
        <taxon>Basidiomycota</taxon>
        <taxon>Agaricomycotina</taxon>
        <taxon>Agaricomycetes</taxon>
        <taxon>Agaricomycetidae</taxon>
        <taxon>Agaricales</taxon>
        <taxon>Agaricineae</taxon>
        <taxon>Strophariaceae</taxon>
        <taxon>Hypholoma</taxon>
    </lineage>
</organism>
<comment type="subcellular location">
    <subcellularLocation>
        <location evidence="1">Chromosome</location>
    </subcellularLocation>
</comment>
<feature type="region of interest" description="Disordered" evidence="8">
    <location>
        <begin position="153"/>
        <end position="323"/>
    </location>
</feature>
<feature type="domain" description="Post-SET" evidence="10">
    <location>
        <begin position="608"/>
        <end position="624"/>
    </location>
</feature>
<feature type="region of interest" description="Disordered" evidence="8">
    <location>
        <begin position="1"/>
        <end position="33"/>
    </location>
</feature>
<dbReference type="GO" id="GO:0005634">
    <property type="term" value="C:nucleus"/>
    <property type="evidence" value="ECO:0007669"/>
    <property type="project" value="InterPro"/>
</dbReference>
<evidence type="ECO:0000313" key="11">
    <source>
        <dbReference type="EMBL" id="KJA29700.1"/>
    </source>
</evidence>
<dbReference type="InterPro" id="IPR050973">
    <property type="entry name" value="H3K9_Histone-Lys_N-MTase"/>
</dbReference>
<proteinExistence type="predicted"/>
<evidence type="ECO:0000313" key="12">
    <source>
        <dbReference type="Proteomes" id="UP000054270"/>
    </source>
</evidence>
<dbReference type="PROSITE" id="PS50280">
    <property type="entry name" value="SET"/>
    <property type="match status" value="1"/>
</dbReference>
<dbReference type="InterPro" id="IPR007728">
    <property type="entry name" value="Pre-SET_dom"/>
</dbReference>
<dbReference type="InterPro" id="IPR003616">
    <property type="entry name" value="Post-SET_dom"/>
</dbReference>
<dbReference type="Proteomes" id="UP000054270">
    <property type="component" value="Unassembled WGS sequence"/>
</dbReference>
<dbReference type="PANTHER" id="PTHR46223:SF3">
    <property type="entry name" value="HISTONE-LYSINE N-METHYLTRANSFERASE SET-23"/>
    <property type="match status" value="1"/>
</dbReference>
<reference evidence="12" key="1">
    <citation type="submission" date="2014-04" db="EMBL/GenBank/DDBJ databases">
        <title>Evolutionary Origins and Diversification of the Mycorrhizal Mutualists.</title>
        <authorList>
            <consortium name="DOE Joint Genome Institute"/>
            <consortium name="Mycorrhizal Genomics Consortium"/>
            <person name="Kohler A."/>
            <person name="Kuo A."/>
            <person name="Nagy L.G."/>
            <person name="Floudas D."/>
            <person name="Copeland A."/>
            <person name="Barry K.W."/>
            <person name="Cichocki N."/>
            <person name="Veneault-Fourrey C."/>
            <person name="LaButti K."/>
            <person name="Lindquist E.A."/>
            <person name="Lipzen A."/>
            <person name="Lundell T."/>
            <person name="Morin E."/>
            <person name="Murat C."/>
            <person name="Riley R."/>
            <person name="Ohm R."/>
            <person name="Sun H."/>
            <person name="Tunlid A."/>
            <person name="Henrissat B."/>
            <person name="Grigoriev I.V."/>
            <person name="Hibbett D.S."/>
            <person name="Martin F."/>
        </authorList>
    </citation>
    <scope>NUCLEOTIDE SEQUENCE [LARGE SCALE GENOMIC DNA]</scope>
    <source>
        <strain evidence="12">FD-334 SS-4</strain>
    </source>
</reference>
<dbReference type="GO" id="GO:0032259">
    <property type="term" value="P:methylation"/>
    <property type="evidence" value="ECO:0007669"/>
    <property type="project" value="UniProtKB-KW"/>
</dbReference>
<feature type="domain" description="SET" evidence="9">
    <location>
        <begin position="450"/>
        <end position="582"/>
    </location>
</feature>
<dbReference type="SMART" id="SM00317">
    <property type="entry name" value="SET"/>
    <property type="match status" value="1"/>
</dbReference>
<dbReference type="OMA" id="MYLEREY"/>
<keyword evidence="12" id="KW-1185">Reference proteome</keyword>
<dbReference type="OrthoDB" id="308383at2759"/>
<evidence type="ECO:0000256" key="1">
    <source>
        <dbReference type="ARBA" id="ARBA00004286"/>
    </source>
</evidence>
<dbReference type="GO" id="GO:0042054">
    <property type="term" value="F:histone methyltransferase activity"/>
    <property type="evidence" value="ECO:0007669"/>
    <property type="project" value="InterPro"/>
</dbReference>
<evidence type="ECO:0000256" key="7">
    <source>
        <dbReference type="ARBA" id="ARBA00022833"/>
    </source>
</evidence>
<accession>A0A0D2QDQ9</accession>
<dbReference type="GO" id="GO:0005694">
    <property type="term" value="C:chromosome"/>
    <property type="evidence" value="ECO:0007669"/>
    <property type="project" value="UniProtKB-SubCell"/>
</dbReference>
<evidence type="ECO:0000256" key="3">
    <source>
        <dbReference type="ARBA" id="ARBA00022603"/>
    </source>
</evidence>
<evidence type="ECO:0000256" key="6">
    <source>
        <dbReference type="ARBA" id="ARBA00022723"/>
    </source>
</evidence>
<protein>
    <recommendedName>
        <fullName evidence="13">SET domain-containing protein</fullName>
    </recommendedName>
</protein>
<evidence type="ECO:0008006" key="13">
    <source>
        <dbReference type="Google" id="ProtNLM"/>
    </source>
</evidence>
<evidence type="ECO:0000259" key="9">
    <source>
        <dbReference type="PROSITE" id="PS50280"/>
    </source>
</evidence>
<evidence type="ECO:0000256" key="2">
    <source>
        <dbReference type="ARBA" id="ARBA00022454"/>
    </source>
</evidence>
<dbReference type="SMART" id="SM00508">
    <property type="entry name" value="PostSET"/>
    <property type="match status" value="1"/>
</dbReference>
<evidence type="ECO:0000256" key="8">
    <source>
        <dbReference type="SAM" id="MobiDB-lite"/>
    </source>
</evidence>
<dbReference type="GO" id="GO:0008270">
    <property type="term" value="F:zinc ion binding"/>
    <property type="evidence" value="ECO:0007669"/>
    <property type="project" value="InterPro"/>
</dbReference>
<gene>
    <name evidence="11" type="ORF">HYPSUDRAFT_31681</name>
</gene>
<dbReference type="Pfam" id="PF05033">
    <property type="entry name" value="Pre-SET"/>
    <property type="match status" value="1"/>
</dbReference>
<evidence type="ECO:0000256" key="4">
    <source>
        <dbReference type="ARBA" id="ARBA00022679"/>
    </source>
</evidence>